<dbReference type="RefSeq" id="WP_188221925.1">
    <property type="nucleotide sequence ID" value="NZ_JACVXD010000001.1"/>
</dbReference>
<protein>
    <submittedName>
        <fullName evidence="1">Uncharacterized protein</fullName>
    </submittedName>
</protein>
<reference evidence="1 2" key="1">
    <citation type="journal article" date="2018" name="J. Microbiol.">
        <title>Aestuariibaculum marinum sp. nov., a marine bacterium isolated from seawater in South Korea.</title>
        <authorList>
            <person name="Choi J."/>
            <person name="Lee D."/>
            <person name="Jang J.H."/>
            <person name="Cha S."/>
            <person name="Seo T."/>
        </authorList>
    </citation>
    <scope>NUCLEOTIDE SEQUENCE [LARGE SCALE GENOMIC DNA]</scope>
    <source>
        <strain evidence="1 2">IP7</strain>
    </source>
</reference>
<accession>A0A8J6PS93</accession>
<sequence>MEVLEELKALYEQVLDKNDFHKKVADEFGLKPSSVRTNWFGTRFEIPEKYNTQERLLEFTKDYVENQKERKEELEV</sequence>
<name>A0A8J6PS93_9FLAO</name>
<comment type="caution">
    <text evidence="1">The sequence shown here is derived from an EMBL/GenBank/DDBJ whole genome shotgun (WGS) entry which is preliminary data.</text>
</comment>
<dbReference type="AlphaFoldDB" id="A0A8J6PS93"/>
<dbReference type="Proteomes" id="UP000621516">
    <property type="component" value="Unassembled WGS sequence"/>
</dbReference>
<evidence type="ECO:0000313" key="2">
    <source>
        <dbReference type="Proteomes" id="UP000621516"/>
    </source>
</evidence>
<organism evidence="1 2">
    <name type="scientific">Aestuariibaculum marinum</name>
    <dbReference type="NCBI Taxonomy" id="2683592"/>
    <lineage>
        <taxon>Bacteria</taxon>
        <taxon>Pseudomonadati</taxon>
        <taxon>Bacteroidota</taxon>
        <taxon>Flavobacteriia</taxon>
        <taxon>Flavobacteriales</taxon>
        <taxon>Flavobacteriaceae</taxon>
    </lineage>
</organism>
<keyword evidence="2" id="KW-1185">Reference proteome</keyword>
<dbReference type="EMBL" id="JACVXD010000001">
    <property type="protein sequence ID" value="MBD0822608.1"/>
    <property type="molecule type" value="Genomic_DNA"/>
</dbReference>
<evidence type="ECO:0000313" key="1">
    <source>
        <dbReference type="EMBL" id="MBD0822608.1"/>
    </source>
</evidence>
<gene>
    <name evidence="1" type="ORF">ICJ85_01120</name>
</gene>
<proteinExistence type="predicted"/>